<reference evidence="1 2" key="1">
    <citation type="submission" date="2021-06" db="EMBL/GenBank/DDBJ databases">
        <authorList>
            <person name="Kallberg Y."/>
            <person name="Tangrot J."/>
            <person name="Rosling A."/>
        </authorList>
    </citation>
    <scope>NUCLEOTIDE SEQUENCE [LARGE SCALE GENOMIC DNA]</scope>
    <source>
        <strain evidence="1 2">120-4 pot B 10/14</strain>
    </source>
</reference>
<protein>
    <submittedName>
        <fullName evidence="1">35190_t:CDS:1</fullName>
    </submittedName>
</protein>
<gene>
    <name evidence="1" type="ORF">GMARGA_LOCUS43982</name>
</gene>
<keyword evidence="2" id="KW-1185">Reference proteome</keyword>
<organism evidence="1 2">
    <name type="scientific">Gigaspora margarita</name>
    <dbReference type="NCBI Taxonomy" id="4874"/>
    <lineage>
        <taxon>Eukaryota</taxon>
        <taxon>Fungi</taxon>
        <taxon>Fungi incertae sedis</taxon>
        <taxon>Mucoromycota</taxon>
        <taxon>Glomeromycotina</taxon>
        <taxon>Glomeromycetes</taxon>
        <taxon>Diversisporales</taxon>
        <taxon>Gigasporaceae</taxon>
        <taxon>Gigaspora</taxon>
    </lineage>
</organism>
<proteinExistence type="predicted"/>
<evidence type="ECO:0000313" key="2">
    <source>
        <dbReference type="Proteomes" id="UP000789901"/>
    </source>
</evidence>
<dbReference type="Proteomes" id="UP000789901">
    <property type="component" value="Unassembled WGS sequence"/>
</dbReference>
<feature type="non-terminal residue" evidence="1">
    <location>
        <position position="1"/>
    </location>
</feature>
<comment type="caution">
    <text evidence="1">The sequence shown here is derived from an EMBL/GenBank/DDBJ whole genome shotgun (WGS) entry which is preliminary data.</text>
</comment>
<accession>A0ABN7XLF3</accession>
<dbReference type="EMBL" id="CAJVQB010146509">
    <property type="protein sequence ID" value="CAG8855161.1"/>
    <property type="molecule type" value="Genomic_DNA"/>
</dbReference>
<name>A0ABN7XLF3_GIGMA</name>
<sequence>LWNEIKTFPEEMIFEQVLEPRSFEDKEINELVKKLQFYLCFLISDRARYHDKFYILVSEYIKLEKEI</sequence>
<feature type="non-terminal residue" evidence="1">
    <location>
        <position position="67"/>
    </location>
</feature>
<evidence type="ECO:0000313" key="1">
    <source>
        <dbReference type="EMBL" id="CAG8855161.1"/>
    </source>
</evidence>